<dbReference type="InParanoid" id="S8FUL4"/>
<gene>
    <name evidence="1" type="ORF">FOMPIDRAFT_1160757</name>
</gene>
<dbReference type="OrthoDB" id="2585512at2759"/>
<dbReference type="SUPFAM" id="SSF52047">
    <property type="entry name" value="RNI-like"/>
    <property type="match status" value="1"/>
</dbReference>
<dbReference type="EMBL" id="KE504138">
    <property type="protein sequence ID" value="EPT01925.1"/>
    <property type="molecule type" value="Genomic_DNA"/>
</dbReference>
<dbReference type="HOGENOM" id="CLU_017901_0_0_1"/>
<sequence length="471" mass="53762">MSQTFLDLPLELLPVIMQQLVRPSHFAALCLVNRSFYAFAVPYLYERAFIYAWHKEGKAKVVKLFRTLSACPHLWSGPLRHRYFLMYHLEIRDFPKSFYVAENEATLRICLSGIKNCVNLRSCTWTRDGSLTTEVLEALLPCERLEELEINGNHENHYDPWLLRRFAHLRRISLIMPRNAVVEVLPAWTGATGSTLRHLTILCKMPGTLNDATLQEIAPNVPNLERLYIAGCVKVTERGVWAIISENTRGLQALGMEGLSPSFDMAHFNALCARHNSLTQLRSITLTIDSSPTWCKDVLALLQPARLEQFHISTIGGNVGPVLDEEFCNAIVDRHRARLQRFSVHRLRMSLASIDYICRRCERLEQLFVVVEQGSLSKLGPILAQARTLRAVHVNRPLDLGSEDVPMIARDQILDIVKQSGPNLMQFGYNTRVFQVERLLHRKADGELEVETRLGQYESPEVPEQFLVVRT</sequence>
<evidence type="ECO:0000313" key="2">
    <source>
        <dbReference type="Proteomes" id="UP000015241"/>
    </source>
</evidence>
<organism evidence="1 2">
    <name type="scientific">Fomitopsis schrenkii</name>
    <name type="common">Brown rot fungus</name>
    <dbReference type="NCBI Taxonomy" id="2126942"/>
    <lineage>
        <taxon>Eukaryota</taxon>
        <taxon>Fungi</taxon>
        <taxon>Dikarya</taxon>
        <taxon>Basidiomycota</taxon>
        <taxon>Agaricomycotina</taxon>
        <taxon>Agaricomycetes</taxon>
        <taxon>Polyporales</taxon>
        <taxon>Fomitopsis</taxon>
    </lineage>
</organism>
<dbReference type="Gene3D" id="3.80.10.10">
    <property type="entry name" value="Ribonuclease Inhibitor"/>
    <property type="match status" value="1"/>
</dbReference>
<protein>
    <recommendedName>
        <fullName evidence="3">F-box domain-containing protein</fullName>
    </recommendedName>
</protein>
<dbReference type="InterPro" id="IPR032675">
    <property type="entry name" value="LRR_dom_sf"/>
</dbReference>
<reference evidence="1 2" key="1">
    <citation type="journal article" date="2012" name="Science">
        <title>The Paleozoic origin of enzymatic lignin decomposition reconstructed from 31 fungal genomes.</title>
        <authorList>
            <person name="Floudas D."/>
            <person name="Binder M."/>
            <person name="Riley R."/>
            <person name="Barry K."/>
            <person name="Blanchette R.A."/>
            <person name="Henrissat B."/>
            <person name="Martinez A.T."/>
            <person name="Otillar R."/>
            <person name="Spatafora J.W."/>
            <person name="Yadav J.S."/>
            <person name="Aerts A."/>
            <person name="Benoit I."/>
            <person name="Boyd A."/>
            <person name="Carlson A."/>
            <person name="Copeland A."/>
            <person name="Coutinho P.M."/>
            <person name="de Vries R.P."/>
            <person name="Ferreira P."/>
            <person name="Findley K."/>
            <person name="Foster B."/>
            <person name="Gaskell J."/>
            <person name="Glotzer D."/>
            <person name="Gorecki P."/>
            <person name="Heitman J."/>
            <person name="Hesse C."/>
            <person name="Hori C."/>
            <person name="Igarashi K."/>
            <person name="Jurgens J.A."/>
            <person name="Kallen N."/>
            <person name="Kersten P."/>
            <person name="Kohler A."/>
            <person name="Kuees U."/>
            <person name="Kumar T.K.A."/>
            <person name="Kuo A."/>
            <person name="LaButti K."/>
            <person name="Larrondo L.F."/>
            <person name="Lindquist E."/>
            <person name="Ling A."/>
            <person name="Lombard V."/>
            <person name="Lucas S."/>
            <person name="Lundell T."/>
            <person name="Martin R."/>
            <person name="McLaughlin D.J."/>
            <person name="Morgenstern I."/>
            <person name="Morin E."/>
            <person name="Murat C."/>
            <person name="Nagy L.G."/>
            <person name="Nolan M."/>
            <person name="Ohm R.A."/>
            <person name="Patyshakuliyeva A."/>
            <person name="Rokas A."/>
            <person name="Ruiz-Duenas F.J."/>
            <person name="Sabat G."/>
            <person name="Salamov A."/>
            <person name="Samejima M."/>
            <person name="Schmutz J."/>
            <person name="Slot J.C."/>
            <person name="St John F."/>
            <person name="Stenlid J."/>
            <person name="Sun H."/>
            <person name="Sun S."/>
            <person name="Syed K."/>
            <person name="Tsang A."/>
            <person name="Wiebenga A."/>
            <person name="Young D."/>
            <person name="Pisabarro A."/>
            <person name="Eastwood D.C."/>
            <person name="Martin F."/>
            <person name="Cullen D."/>
            <person name="Grigoriev I.V."/>
            <person name="Hibbett D.S."/>
        </authorList>
    </citation>
    <scope>NUCLEOTIDE SEQUENCE</scope>
    <source>
        <strain evidence="2">FP-58527</strain>
    </source>
</reference>
<accession>S8FUL4</accession>
<keyword evidence="2" id="KW-1185">Reference proteome</keyword>
<dbReference type="Proteomes" id="UP000015241">
    <property type="component" value="Unassembled WGS sequence"/>
</dbReference>
<dbReference type="eggNOG" id="ENOG502SK5T">
    <property type="taxonomic scope" value="Eukaryota"/>
</dbReference>
<name>S8FUL4_FOMSC</name>
<dbReference type="STRING" id="743788.S8FUL4"/>
<dbReference type="AlphaFoldDB" id="S8FUL4"/>
<evidence type="ECO:0008006" key="3">
    <source>
        <dbReference type="Google" id="ProtNLM"/>
    </source>
</evidence>
<evidence type="ECO:0000313" key="1">
    <source>
        <dbReference type="EMBL" id="EPT01925.1"/>
    </source>
</evidence>
<proteinExistence type="predicted"/>